<dbReference type="SUPFAM" id="SSF53098">
    <property type="entry name" value="Ribonuclease H-like"/>
    <property type="match status" value="1"/>
</dbReference>
<reference evidence="1" key="1">
    <citation type="submission" date="2019-12" db="EMBL/GenBank/DDBJ databases">
        <title>Genome sequencing and annotation of Brassica cretica.</title>
        <authorList>
            <person name="Studholme D.J."/>
            <person name="Sarris P.F."/>
        </authorList>
    </citation>
    <scope>NUCLEOTIDE SEQUENCE</scope>
    <source>
        <strain evidence="1">PFS-102/07</strain>
        <tissue evidence="1">Leaf</tissue>
    </source>
</reference>
<dbReference type="InterPro" id="IPR012337">
    <property type="entry name" value="RNaseH-like_sf"/>
</dbReference>
<name>A0A8S9LXK1_BRACR</name>
<gene>
    <name evidence="1" type="ORF">F2Q70_00008850</name>
</gene>
<evidence type="ECO:0008006" key="2">
    <source>
        <dbReference type="Google" id="ProtNLM"/>
    </source>
</evidence>
<comment type="caution">
    <text evidence="1">The sequence shown here is derived from an EMBL/GenBank/DDBJ whole genome shotgun (WGS) entry which is preliminary data.</text>
</comment>
<dbReference type="PANTHER" id="PTHR34146:SF3">
    <property type="entry name" value="POLYNUCLEOTIDYL TRANSFERASE, RIBONUCLEASE H-LIKE SUPERFAMILY PROTEIN"/>
    <property type="match status" value="1"/>
</dbReference>
<evidence type="ECO:0000313" key="1">
    <source>
        <dbReference type="EMBL" id="KAF2612484.1"/>
    </source>
</evidence>
<dbReference type="EMBL" id="QGKY02000089">
    <property type="protein sequence ID" value="KAF2612484.1"/>
    <property type="molecule type" value="Genomic_DNA"/>
</dbReference>
<dbReference type="AlphaFoldDB" id="A0A8S9LXK1"/>
<sequence length="133" mass="14834">MSSADIWTCQVDGSWSAKEEWMGLGFVLIPNEEIILEGQRCCPRAQAPLHAEAKSLSWAMKEVEWPSMAHEIEDIKATATCFQKLEFSYIFRSLNLRADSLAKGGRSSALRFANENIKVHQGLAHAADLNEPV</sequence>
<proteinExistence type="predicted"/>
<dbReference type="PANTHER" id="PTHR34146">
    <property type="entry name" value="POLYNUCLEOTIDYL TRANSFERASE, RIBONUCLEASE H-LIKE SUPERFAMILY PROTEIN-RELATED"/>
    <property type="match status" value="1"/>
</dbReference>
<protein>
    <recommendedName>
        <fullName evidence="2">RNase H type-1 domain-containing protein</fullName>
    </recommendedName>
</protein>
<organism evidence="1">
    <name type="scientific">Brassica cretica</name>
    <name type="common">Mustard</name>
    <dbReference type="NCBI Taxonomy" id="69181"/>
    <lineage>
        <taxon>Eukaryota</taxon>
        <taxon>Viridiplantae</taxon>
        <taxon>Streptophyta</taxon>
        <taxon>Embryophyta</taxon>
        <taxon>Tracheophyta</taxon>
        <taxon>Spermatophyta</taxon>
        <taxon>Magnoliopsida</taxon>
        <taxon>eudicotyledons</taxon>
        <taxon>Gunneridae</taxon>
        <taxon>Pentapetalae</taxon>
        <taxon>rosids</taxon>
        <taxon>malvids</taxon>
        <taxon>Brassicales</taxon>
        <taxon>Brassicaceae</taxon>
        <taxon>Brassiceae</taxon>
        <taxon>Brassica</taxon>
    </lineage>
</organism>
<accession>A0A8S9LXK1</accession>